<feature type="transmembrane region" description="Helical" evidence="1">
    <location>
        <begin position="40"/>
        <end position="62"/>
    </location>
</feature>
<reference evidence="3" key="1">
    <citation type="submission" date="2022-11" db="UniProtKB">
        <authorList>
            <consortium name="WormBaseParasite"/>
        </authorList>
    </citation>
    <scope>IDENTIFICATION</scope>
</reference>
<evidence type="ECO:0000313" key="2">
    <source>
        <dbReference type="Proteomes" id="UP000887574"/>
    </source>
</evidence>
<keyword evidence="2" id="KW-1185">Reference proteome</keyword>
<dbReference type="WBParaSite" id="jg21948">
    <property type="protein sequence ID" value="jg21948"/>
    <property type="gene ID" value="jg21948"/>
</dbReference>
<proteinExistence type="predicted"/>
<feature type="transmembrane region" description="Helical" evidence="1">
    <location>
        <begin position="123"/>
        <end position="148"/>
    </location>
</feature>
<keyword evidence="1" id="KW-0472">Membrane</keyword>
<organism evidence="2 3">
    <name type="scientific">Ditylenchus dipsaci</name>
    <dbReference type="NCBI Taxonomy" id="166011"/>
    <lineage>
        <taxon>Eukaryota</taxon>
        <taxon>Metazoa</taxon>
        <taxon>Ecdysozoa</taxon>
        <taxon>Nematoda</taxon>
        <taxon>Chromadorea</taxon>
        <taxon>Rhabditida</taxon>
        <taxon>Tylenchina</taxon>
        <taxon>Tylenchomorpha</taxon>
        <taxon>Sphaerularioidea</taxon>
        <taxon>Anguinidae</taxon>
        <taxon>Anguininae</taxon>
        <taxon>Ditylenchus</taxon>
    </lineage>
</organism>
<keyword evidence="1" id="KW-0812">Transmembrane</keyword>
<dbReference type="AlphaFoldDB" id="A0A915DNS3"/>
<evidence type="ECO:0000256" key="1">
    <source>
        <dbReference type="SAM" id="Phobius"/>
    </source>
</evidence>
<keyword evidence="1" id="KW-1133">Transmembrane helix</keyword>
<protein>
    <submittedName>
        <fullName evidence="3">G-protein coupled receptors family 1 profile domain-containing protein</fullName>
    </submittedName>
</protein>
<evidence type="ECO:0000313" key="3">
    <source>
        <dbReference type="WBParaSite" id="jg21948"/>
    </source>
</evidence>
<name>A0A915DNS3_9BILA</name>
<feature type="transmembrane region" description="Helical" evidence="1">
    <location>
        <begin position="90"/>
        <end position="111"/>
    </location>
</feature>
<feature type="transmembrane region" description="Helical" evidence="1">
    <location>
        <begin position="6"/>
        <end position="28"/>
    </location>
</feature>
<feature type="transmembrane region" description="Helical" evidence="1">
    <location>
        <begin position="160"/>
        <end position="181"/>
    </location>
</feature>
<sequence>MFWTGIFVVIYSPVTAISVLFLTIDRLMSLRVFKRSVKTFLFILSLVLVLGACVFCIVTIFLELPLDVAKVGHCISGICLLSKNKNVLPLILKLIVESTTFVCSLIFFYTMRKHQSKNIKNRVVKATLVAEIFLNIIPTFCASCFAMITGQTAANYVGQIVLFLGLIDAACCSVIYSKIFLVKSTLNFQKRAVVATFNNNITKRTSLPT</sequence>
<accession>A0A915DNS3</accession>
<dbReference type="Proteomes" id="UP000887574">
    <property type="component" value="Unplaced"/>
</dbReference>